<evidence type="ECO:0000256" key="5">
    <source>
        <dbReference type="ARBA" id="ARBA00022692"/>
    </source>
</evidence>
<evidence type="ECO:0000313" key="18">
    <source>
        <dbReference type="Proteomes" id="UP001318040"/>
    </source>
</evidence>
<feature type="domain" description="Ig-like" evidence="16">
    <location>
        <begin position="246"/>
        <end position="332"/>
    </location>
</feature>
<dbReference type="GO" id="GO:0098609">
    <property type="term" value="P:cell-cell adhesion"/>
    <property type="evidence" value="ECO:0007669"/>
    <property type="project" value="TreeGrafter"/>
</dbReference>
<proteinExistence type="inferred from homology"/>
<dbReference type="FunFam" id="2.60.40.10:FF:000189">
    <property type="entry name" value="Neogenin isoform 3"/>
    <property type="match status" value="1"/>
</dbReference>
<keyword evidence="8 14" id="KW-1133">Transmembrane helix</keyword>
<evidence type="ECO:0000256" key="1">
    <source>
        <dbReference type="ARBA" id="ARBA00004236"/>
    </source>
</evidence>
<feature type="compositionally biased region" description="Pro residues" evidence="13">
    <location>
        <begin position="1305"/>
        <end position="1316"/>
    </location>
</feature>
<feature type="domain" description="Fibronectin type-III" evidence="17">
    <location>
        <begin position="664"/>
        <end position="757"/>
    </location>
</feature>
<keyword evidence="6 15" id="KW-0732">Signal</keyword>
<dbReference type="InterPro" id="IPR036179">
    <property type="entry name" value="Ig-like_dom_sf"/>
</dbReference>
<accession>A0AAJ7T2S3</accession>
<dbReference type="FunFam" id="2.60.40.10:FF:000551">
    <property type="entry name" value="Protogenin A"/>
    <property type="match status" value="1"/>
</dbReference>
<dbReference type="Pfam" id="PF06583">
    <property type="entry name" value="Neogenin_C"/>
    <property type="match status" value="1"/>
</dbReference>
<feature type="compositionally biased region" description="Basic and acidic residues" evidence="13">
    <location>
        <begin position="1183"/>
        <end position="1205"/>
    </location>
</feature>
<protein>
    <submittedName>
        <fullName evidence="19">Neogenin-like isoform X1</fullName>
    </submittedName>
</protein>
<dbReference type="GO" id="GO:0005886">
    <property type="term" value="C:plasma membrane"/>
    <property type="evidence" value="ECO:0007669"/>
    <property type="project" value="UniProtKB-SubCell"/>
</dbReference>
<feature type="domain" description="Ig-like" evidence="16">
    <location>
        <begin position="47"/>
        <end position="141"/>
    </location>
</feature>
<evidence type="ECO:0000256" key="15">
    <source>
        <dbReference type="SAM" id="SignalP"/>
    </source>
</evidence>
<dbReference type="Pfam" id="PF07679">
    <property type="entry name" value="I-set"/>
    <property type="match status" value="3"/>
</dbReference>
<dbReference type="Pfam" id="PF13927">
    <property type="entry name" value="Ig_3"/>
    <property type="match status" value="1"/>
</dbReference>
<evidence type="ECO:0000256" key="4">
    <source>
        <dbReference type="ARBA" id="ARBA00022475"/>
    </source>
</evidence>
<dbReference type="InterPro" id="IPR010560">
    <property type="entry name" value="Neogenin_C"/>
</dbReference>
<dbReference type="FunFam" id="2.60.40.10:FF:000273">
    <property type="entry name" value="contactin-3 isoform X1"/>
    <property type="match status" value="1"/>
</dbReference>
<dbReference type="PRINTS" id="PR00014">
    <property type="entry name" value="FNTYPEIII"/>
</dbReference>
<feature type="compositionally biased region" description="Basic and acidic residues" evidence="13">
    <location>
        <begin position="1222"/>
        <end position="1234"/>
    </location>
</feature>
<dbReference type="InterPro" id="IPR013783">
    <property type="entry name" value="Ig-like_fold"/>
</dbReference>
<evidence type="ECO:0000256" key="6">
    <source>
        <dbReference type="ARBA" id="ARBA00022729"/>
    </source>
</evidence>
<dbReference type="FunFam" id="2.60.40.10:FF:000133">
    <property type="entry name" value="Neogenin isoform 1"/>
    <property type="match status" value="1"/>
</dbReference>
<feature type="region of interest" description="Disordered" evidence="13">
    <location>
        <begin position="1464"/>
        <end position="1491"/>
    </location>
</feature>
<dbReference type="SUPFAM" id="SSF48726">
    <property type="entry name" value="Immunoglobulin"/>
    <property type="match status" value="4"/>
</dbReference>
<keyword evidence="5 14" id="KW-0812">Transmembrane</keyword>
<feature type="compositionally biased region" description="Low complexity" evidence="13">
    <location>
        <begin position="431"/>
        <end position="451"/>
    </location>
</feature>
<feature type="domain" description="Fibronectin type-III" evidence="17">
    <location>
        <begin position="988"/>
        <end position="1085"/>
    </location>
</feature>
<feature type="signal peptide" evidence="15">
    <location>
        <begin position="1"/>
        <end position="39"/>
    </location>
</feature>
<evidence type="ECO:0000256" key="3">
    <source>
        <dbReference type="ARBA" id="ARBA00009588"/>
    </source>
</evidence>
<feature type="domain" description="Fibronectin type-III" evidence="17">
    <location>
        <begin position="468"/>
        <end position="561"/>
    </location>
</feature>
<evidence type="ECO:0000256" key="2">
    <source>
        <dbReference type="ARBA" id="ARBA00004479"/>
    </source>
</evidence>
<evidence type="ECO:0000256" key="9">
    <source>
        <dbReference type="ARBA" id="ARBA00023136"/>
    </source>
</evidence>
<keyword evidence="9 14" id="KW-0472">Membrane</keyword>
<dbReference type="SUPFAM" id="SSF49265">
    <property type="entry name" value="Fibronectin type III"/>
    <property type="match status" value="4"/>
</dbReference>
<dbReference type="KEGG" id="pmrn:116941865"/>
<reference evidence="19" key="1">
    <citation type="submission" date="2025-08" db="UniProtKB">
        <authorList>
            <consortium name="RefSeq"/>
        </authorList>
    </citation>
    <scope>IDENTIFICATION</scope>
    <source>
        <tissue evidence="19">Sperm</tissue>
    </source>
</reference>
<dbReference type="Gene3D" id="2.60.40.10">
    <property type="entry name" value="Immunoglobulins"/>
    <property type="match status" value="10"/>
</dbReference>
<keyword evidence="18" id="KW-1185">Reference proteome</keyword>
<feature type="region of interest" description="Disordered" evidence="13">
    <location>
        <begin position="429"/>
        <end position="466"/>
    </location>
</feature>
<keyword evidence="4" id="KW-1003">Cell membrane</keyword>
<evidence type="ECO:0000256" key="8">
    <source>
        <dbReference type="ARBA" id="ARBA00022989"/>
    </source>
</evidence>
<keyword evidence="12" id="KW-0393">Immunoglobulin domain</keyword>
<evidence type="ECO:0000256" key="11">
    <source>
        <dbReference type="ARBA" id="ARBA00023180"/>
    </source>
</evidence>
<gene>
    <name evidence="19" type="primary">LOC116941865</name>
</gene>
<dbReference type="InterPro" id="IPR036116">
    <property type="entry name" value="FN3_sf"/>
</dbReference>
<feature type="domain" description="Fibronectin type-III" evidence="17">
    <location>
        <begin position="887"/>
        <end position="983"/>
    </location>
</feature>
<dbReference type="InterPro" id="IPR013098">
    <property type="entry name" value="Ig_I-set"/>
</dbReference>
<feature type="region of interest" description="Disordered" evidence="13">
    <location>
        <begin position="1161"/>
        <end position="1237"/>
    </location>
</feature>
<dbReference type="InterPro" id="IPR007110">
    <property type="entry name" value="Ig-like_dom"/>
</dbReference>
<dbReference type="FunFam" id="2.60.40.10:FF:000187">
    <property type="entry name" value="neogenin isoform X2"/>
    <property type="match status" value="1"/>
</dbReference>
<feature type="region of interest" description="Disordered" evidence="13">
    <location>
        <begin position="1088"/>
        <end position="1125"/>
    </location>
</feature>
<comment type="subcellular location">
    <subcellularLocation>
        <location evidence="1">Cell membrane</location>
    </subcellularLocation>
    <subcellularLocation>
        <location evidence="2">Membrane</location>
        <topology evidence="2">Single-pass type I membrane protein</topology>
    </subcellularLocation>
</comment>
<dbReference type="RefSeq" id="XP_032809057.1">
    <property type="nucleotide sequence ID" value="XM_032953166.1"/>
</dbReference>
<evidence type="ECO:0000313" key="19">
    <source>
        <dbReference type="RefSeq" id="XP_032809057.1"/>
    </source>
</evidence>
<evidence type="ECO:0000256" key="10">
    <source>
        <dbReference type="ARBA" id="ARBA00023157"/>
    </source>
</evidence>
<feature type="chain" id="PRO_5042508274" evidence="15">
    <location>
        <begin position="40"/>
        <end position="1519"/>
    </location>
</feature>
<evidence type="ECO:0000256" key="13">
    <source>
        <dbReference type="SAM" id="MobiDB-lite"/>
    </source>
</evidence>
<evidence type="ECO:0000259" key="16">
    <source>
        <dbReference type="PROSITE" id="PS50835"/>
    </source>
</evidence>
<dbReference type="PROSITE" id="PS50835">
    <property type="entry name" value="IG_LIKE"/>
    <property type="match status" value="4"/>
</dbReference>
<evidence type="ECO:0000259" key="17">
    <source>
        <dbReference type="PROSITE" id="PS50853"/>
    </source>
</evidence>
<dbReference type="InterPro" id="IPR003598">
    <property type="entry name" value="Ig_sub2"/>
</dbReference>
<evidence type="ECO:0000256" key="7">
    <source>
        <dbReference type="ARBA" id="ARBA00022737"/>
    </source>
</evidence>
<dbReference type="FunFam" id="2.60.40.10:FF:000004">
    <property type="entry name" value="DCC isoform 1"/>
    <property type="match status" value="2"/>
</dbReference>
<keyword evidence="10" id="KW-1015">Disulfide bond</keyword>
<feature type="domain" description="Fibronectin type-III" evidence="17">
    <location>
        <begin position="767"/>
        <end position="860"/>
    </location>
</feature>
<feature type="region of interest" description="Disordered" evidence="13">
    <location>
        <begin position="1343"/>
        <end position="1365"/>
    </location>
</feature>
<dbReference type="Pfam" id="PF00041">
    <property type="entry name" value="fn3"/>
    <property type="match status" value="6"/>
</dbReference>
<organism evidence="18 19">
    <name type="scientific">Petromyzon marinus</name>
    <name type="common">Sea lamprey</name>
    <dbReference type="NCBI Taxonomy" id="7757"/>
    <lineage>
        <taxon>Eukaryota</taxon>
        <taxon>Metazoa</taxon>
        <taxon>Chordata</taxon>
        <taxon>Craniata</taxon>
        <taxon>Vertebrata</taxon>
        <taxon>Cyclostomata</taxon>
        <taxon>Hyperoartia</taxon>
        <taxon>Petromyzontiformes</taxon>
        <taxon>Petromyzontidae</taxon>
        <taxon>Petromyzon</taxon>
    </lineage>
</organism>
<comment type="similarity">
    <text evidence="3">Belongs to the immunoglobulin superfamily. DCC family.</text>
</comment>
<dbReference type="CDD" id="cd00063">
    <property type="entry name" value="FN3"/>
    <property type="match status" value="6"/>
</dbReference>
<name>A0AAJ7T2S3_PETMA</name>
<sequence length="1519" mass="162405">MGVGGTMAPRNDSPAGTPPRTALLALLLLLLLKVAFVHGLNKRAFSPFHFTSEPRDMVAARGSSIVLNCSVRTSEGTPRIEWKKDGTFINLATDERRSLLPGGSLQLQNVLHGKHHKPDEGTYQCVATVDSLGTIVSRTARLVVAGIPRVTAQPEPVSAHAGDAAVLSCEVGGEPMPGVRWQKDRANLTLDGRRLALLAGGALLVERVEAGDAGVYRCVAENIASSRASDEAELGVLAESGAPRRPVLLRRASDVTVRAGLGATLDCAVSGHPRPSLRWLKEGHPVRESSGRVTMLPNGQLRFSEVAVEDSGIYQCVVTGENETLKAHAELSVQTAPVFAKRPRDTLAYEGMDVVLACSVTGHPVPTVKWVKNGDIVIPSDYFQIVDDHNLKILGLVRSDEGIYQCIAESEAGNAQSSAQLLVLERDDIGHSVSPNPSSHPPSVTGAAAAANDRHRTASGGEAPLPSAPRDVVAALVSTRFVKLMWRAPADPQGDILGYTVFYAKEKANRERAVNTTKPGDLQVTVVDLHPEAEYSFRVMALNRHGLGESSQPIRVATQAEVQVPGPAMNLEAEVTSATSITLSWDMPISGNGPILNYRLYYMERSPGVDGEQEVDVGGQSYSMHGLKKHTEYGFRVVAVNRHGPGASTEDVVARTYSDVPSAPPSNVTIEVLNSKTIIVRWLPPPQGMQNGPITGYKIRHKKGFRRGETENTEGNQLWHQLSGLEKGSEYSFRVAAMNINGTGPSSEWVSAETFEDDLDESRVPDQPSSLHVRPLTTSIVVSWTPPASHGVMVRGYLIGYGVGSPYAETIRVDTKQRYYAIDNLEPNHQYVISLRAFNQMGQGVPLYESATTRAVTDPEDPAEDDLFDLFVDPFTAVPDLPTPMLPPVGVQAFVISHDTIRVTWADNTLAKNQRIPDARHYTIRWKTYFSTTAKYKTANSTTFTYLVSGLKPSTLYEFSVMVTKGRRSSTWSMTAQGTTMEAVPSSAPKDLTVISKEGKPRTVIVNWQPPVEANGKITGYIIYYTTDATAELHDWVVEPVVGDRLSHQVQELTLDTGYYFKIQARNTKGMGPLSDAVSFRTPKVSTTAAKGAVGEGGSWPGNPFDRASFNDAPTGQIPPPQGARGSALDNNLLIIIVVTVGGVTVIAVIVLAVVCTRRSAATQKKKRSAHKPNNGSGKRKGNPKDLKPPDLWIHHETVALKPMDKSPGPDSALTDTPMTHGSHEIEGYGRDSEDGMSTMERSIAARHAMRPKIVIPGESQSQLLATASRHHNPAKNHPSYLSLPRPPPPPHHHHHHHHHHQLSPLPPAPSPPPLTGTPSPSCSFPGPPAYDVCIVGLPGAGGGRASARDSLQQSPSGEMAPGTVPGLGESDGCPTAGPAAAAGAAAASVVADDDAPGRHLPTAHVRPSQPLTSFAVPIVPAHPSADGAAAVGSVGPLHPQGGPQLLPARTASVGTLGRTRAPLPVTMPSAPDAPVEPSHHPFEDTESTFGQDDEELSAEMANLEGLMKDLNAITSSGI</sequence>
<dbReference type="CTD" id="4756"/>
<feature type="domain" description="Ig-like" evidence="16">
    <location>
        <begin position="337"/>
        <end position="422"/>
    </location>
</feature>
<evidence type="ECO:0000256" key="14">
    <source>
        <dbReference type="SAM" id="Phobius"/>
    </source>
</evidence>
<keyword evidence="11" id="KW-0325">Glycoprotein</keyword>
<dbReference type="InterPro" id="IPR003961">
    <property type="entry name" value="FN3_dom"/>
</dbReference>
<dbReference type="PANTHER" id="PTHR44170">
    <property type="entry name" value="PROTEIN SIDEKICK"/>
    <property type="match status" value="1"/>
</dbReference>
<feature type="domain" description="Ig-like" evidence="16">
    <location>
        <begin position="148"/>
        <end position="235"/>
    </location>
</feature>
<feature type="domain" description="Fibronectin type-III" evidence="17">
    <location>
        <begin position="567"/>
        <end position="659"/>
    </location>
</feature>
<dbReference type="CDD" id="cd05722">
    <property type="entry name" value="IgI_1_Neogenin_like"/>
    <property type="match status" value="1"/>
</dbReference>
<dbReference type="SMART" id="SM00060">
    <property type="entry name" value="FN3"/>
    <property type="match status" value="6"/>
</dbReference>
<feature type="region of interest" description="Disordered" evidence="13">
    <location>
        <begin position="1270"/>
        <end position="1324"/>
    </location>
</feature>
<dbReference type="FunFam" id="2.60.40.10:FF:000101">
    <property type="entry name" value="Neogenin isoform 1"/>
    <property type="match status" value="1"/>
</dbReference>
<dbReference type="FunFam" id="2.60.40.10:FF:000216">
    <property type="entry name" value="neogenin isoform X1"/>
    <property type="match status" value="1"/>
</dbReference>
<keyword evidence="7" id="KW-0677">Repeat</keyword>
<feature type="compositionally biased region" description="Basic residues" evidence="13">
    <location>
        <begin position="1291"/>
        <end position="1302"/>
    </location>
</feature>
<dbReference type="SMART" id="SM00409">
    <property type="entry name" value="IG"/>
    <property type="match status" value="4"/>
</dbReference>
<dbReference type="InterPro" id="IPR003599">
    <property type="entry name" value="Ig_sub"/>
</dbReference>
<dbReference type="Proteomes" id="UP001318040">
    <property type="component" value="Chromosome 13"/>
</dbReference>
<dbReference type="FunFam" id="2.60.40.10:FF:000106">
    <property type="entry name" value="Neogenin isoform 1"/>
    <property type="match status" value="1"/>
</dbReference>
<dbReference type="SMART" id="SM00408">
    <property type="entry name" value="IGc2"/>
    <property type="match status" value="4"/>
</dbReference>
<feature type="transmembrane region" description="Helical" evidence="14">
    <location>
        <begin position="1133"/>
        <end position="1157"/>
    </location>
</feature>
<evidence type="ECO:0000256" key="12">
    <source>
        <dbReference type="ARBA" id="ARBA00023319"/>
    </source>
</evidence>
<dbReference type="PROSITE" id="PS50853">
    <property type="entry name" value="FN3"/>
    <property type="match status" value="6"/>
</dbReference>
<dbReference type="PANTHER" id="PTHR44170:SF29">
    <property type="entry name" value="NEOGENIN"/>
    <property type="match status" value="1"/>
</dbReference>